<proteinExistence type="predicted"/>
<protein>
    <submittedName>
        <fullName evidence="1">Uncharacterized protein</fullName>
    </submittedName>
</protein>
<keyword evidence="2" id="KW-1185">Reference proteome</keyword>
<evidence type="ECO:0000313" key="1">
    <source>
        <dbReference type="EMBL" id="KAJ7540358.1"/>
    </source>
</evidence>
<comment type="caution">
    <text evidence="1">The sequence shown here is derived from an EMBL/GenBank/DDBJ whole genome shotgun (WGS) entry which is preliminary data.</text>
</comment>
<sequence>MANIWSLSSAWPARPRWRRIRAKIVCMETLIFICQRLILRRSRICIKSWRNLRQIPRSVRCLQARSAKQNTADVYCLLTAIPQRYGSIIHSLVSLDEYSRETLQKFHCQQK</sequence>
<reference evidence="2" key="1">
    <citation type="journal article" date="2024" name="Proc. Natl. Acad. Sci. U.S.A.">
        <title>Extraordinary preservation of gene collinearity over three hundred million years revealed in homosporous lycophytes.</title>
        <authorList>
            <person name="Li C."/>
            <person name="Wickell D."/>
            <person name="Kuo L.Y."/>
            <person name="Chen X."/>
            <person name="Nie B."/>
            <person name="Liao X."/>
            <person name="Peng D."/>
            <person name="Ji J."/>
            <person name="Jenkins J."/>
            <person name="Williams M."/>
            <person name="Shu S."/>
            <person name="Plott C."/>
            <person name="Barry K."/>
            <person name="Rajasekar S."/>
            <person name="Grimwood J."/>
            <person name="Han X."/>
            <person name="Sun S."/>
            <person name="Hou Z."/>
            <person name="He W."/>
            <person name="Dai G."/>
            <person name="Sun C."/>
            <person name="Schmutz J."/>
            <person name="Leebens-Mack J.H."/>
            <person name="Li F.W."/>
            <person name="Wang L."/>
        </authorList>
    </citation>
    <scope>NUCLEOTIDE SEQUENCE [LARGE SCALE GENOMIC DNA]</scope>
    <source>
        <strain evidence="2">cv. PW_Plant_1</strain>
    </source>
</reference>
<evidence type="ECO:0000313" key="2">
    <source>
        <dbReference type="Proteomes" id="UP001162992"/>
    </source>
</evidence>
<dbReference type="EMBL" id="CM055101">
    <property type="protein sequence ID" value="KAJ7540358.1"/>
    <property type="molecule type" value="Genomic_DNA"/>
</dbReference>
<organism evidence="1 2">
    <name type="scientific">Diphasiastrum complanatum</name>
    <name type="common">Issler's clubmoss</name>
    <name type="synonym">Lycopodium complanatum</name>
    <dbReference type="NCBI Taxonomy" id="34168"/>
    <lineage>
        <taxon>Eukaryota</taxon>
        <taxon>Viridiplantae</taxon>
        <taxon>Streptophyta</taxon>
        <taxon>Embryophyta</taxon>
        <taxon>Tracheophyta</taxon>
        <taxon>Lycopodiopsida</taxon>
        <taxon>Lycopodiales</taxon>
        <taxon>Lycopodiaceae</taxon>
        <taxon>Lycopodioideae</taxon>
        <taxon>Diphasiastrum</taxon>
    </lineage>
</organism>
<dbReference type="Proteomes" id="UP001162992">
    <property type="component" value="Chromosome 10"/>
</dbReference>
<accession>A0ACC2CE94</accession>
<name>A0ACC2CE94_DIPCM</name>
<gene>
    <name evidence="1" type="ORF">O6H91_10G009800</name>
</gene>